<feature type="compositionally biased region" description="Basic and acidic residues" evidence="1">
    <location>
        <begin position="1"/>
        <end position="10"/>
    </location>
</feature>
<dbReference type="RefSeq" id="WP_184255729.1">
    <property type="nucleotide sequence ID" value="NZ_JACHIO010000009.1"/>
</dbReference>
<proteinExistence type="predicted"/>
<gene>
    <name evidence="2" type="ORF">HDF15_002453</name>
</gene>
<sequence>MFDLFKKGKDSGGNGTGESSTRHSRGWNDILTLMKASEALRVLDFGATSPANINYLTSLGHSVYMSNIVQDAARPEWLKPAEPDAKKGSQPEFDTDAFVAANLDFSQRDFDVILLWDTANYLPPQLVPALFQRLRQVLRPDGSLLAFFHGRLDGPGTAFSRYQLTDSENLIVLNSGNFPVQAVYQTRQIEKFLEGYSRVRFFLGKDNVREVIAIH</sequence>
<dbReference type="AlphaFoldDB" id="A0A7W7ZQ92"/>
<dbReference type="GO" id="GO:0032259">
    <property type="term" value="P:methylation"/>
    <property type="evidence" value="ECO:0007669"/>
    <property type="project" value="UniProtKB-KW"/>
</dbReference>
<dbReference type="Proteomes" id="UP000584867">
    <property type="component" value="Unassembled WGS sequence"/>
</dbReference>
<evidence type="ECO:0000256" key="1">
    <source>
        <dbReference type="SAM" id="MobiDB-lite"/>
    </source>
</evidence>
<feature type="region of interest" description="Disordered" evidence="1">
    <location>
        <begin position="1"/>
        <end position="23"/>
    </location>
</feature>
<evidence type="ECO:0000313" key="2">
    <source>
        <dbReference type="EMBL" id="MBB5064102.1"/>
    </source>
</evidence>
<protein>
    <submittedName>
        <fullName evidence="2">SAM-dependent methyltransferase</fullName>
    </submittedName>
</protein>
<accession>A0A7W7ZQ92</accession>
<dbReference type="Gene3D" id="3.40.50.150">
    <property type="entry name" value="Vaccinia Virus protein VP39"/>
    <property type="match status" value="1"/>
</dbReference>
<dbReference type="Pfam" id="PF13489">
    <property type="entry name" value="Methyltransf_23"/>
    <property type="match status" value="1"/>
</dbReference>
<dbReference type="GO" id="GO:0008168">
    <property type="term" value="F:methyltransferase activity"/>
    <property type="evidence" value="ECO:0007669"/>
    <property type="project" value="UniProtKB-KW"/>
</dbReference>
<comment type="caution">
    <text evidence="2">The sequence shown here is derived from an EMBL/GenBank/DDBJ whole genome shotgun (WGS) entry which is preliminary data.</text>
</comment>
<dbReference type="EMBL" id="JACHIO010000009">
    <property type="protein sequence ID" value="MBB5064102.1"/>
    <property type="molecule type" value="Genomic_DNA"/>
</dbReference>
<dbReference type="InterPro" id="IPR029063">
    <property type="entry name" value="SAM-dependent_MTases_sf"/>
</dbReference>
<keyword evidence="2" id="KW-0489">Methyltransferase</keyword>
<dbReference type="SUPFAM" id="SSF53335">
    <property type="entry name" value="S-adenosyl-L-methionine-dependent methyltransferases"/>
    <property type="match status" value="1"/>
</dbReference>
<reference evidence="2 3" key="1">
    <citation type="submission" date="2020-08" db="EMBL/GenBank/DDBJ databases">
        <title>Genomic Encyclopedia of Type Strains, Phase IV (KMG-V): Genome sequencing to study the core and pangenomes of soil and plant-associated prokaryotes.</title>
        <authorList>
            <person name="Whitman W."/>
        </authorList>
    </citation>
    <scope>NUCLEOTIDE SEQUENCE [LARGE SCALE GENOMIC DNA]</scope>
    <source>
        <strain evidence="2 3">X5P3</strain>
    </source>
</reference>
<name>A0A7W7ZQ92_9BACT</name>
<organism evidence="2 3">
    <name type="scientific">Granulicella mallensis</name>
    <dbReference type="NCBI Taxonomy" id="940614"/>
    <lineage>
        <taxon>Bacteria</taxon>
        <taxon>Pseudomonadati</taxon>
        <taxon>Acidobacteriota</taxon>
        <taxon>Terriglobia</taxon>
        <taxon>Terriglobales</taxon>
        <taxon>Acidobacteriaceae</taxon>
        <taxon>Granulicella</taxon>
    </lineage>
</organism>
<keyword evidence="2" id="KW-0808">Transferase</keyword>
<evidence type="ECO:0000313" key="3">
    <source>
        <dbReference type="Proteomes" id="UP000584867"/>
    </source>
</evidence>